<evidence type="ECO:0000256" key="1">
    <source>
        <dbReference type="ARBA" id="ARBA00001936"/>
    </source>
</evidence>
<dbReference type="InterPro" id="IPR038763">
    <property type="entry name" value="DHH_sf"/>
</dbReference>
<dbReference type="Proteomes" id="UP000799537">
    <property type="component" value="Unassembled WGS sequence"/>
</dbReference>
<organism evidence="6 7">
    <name type="scientific">Zasmidium cellare ATCC 36951</name>
    <dbReference type="NCBI Taxonomy" id="1080233"/>
    <lineage>
        <taxon>Eukaryota</taxon>
        <taxon>Fungi</taxon>
        <taxon>Dikarya</taxon>
        <taxon>Ascomycota</taxon>
        <taxon>Pezizomycotina</taxon>
        <taxon>Dothideomycetes</taxon>
        <taxon>Dothideomycetidae</taxon>
        <taxon>Mycosphaerellales</taxon>
        <taxon>Mycosphaerellaceae</taxon>
        <taxon>Zasmidium</taxon>
    </lineage>
</organism>
<dbReference type="GO" id="GO:0046872">
    <property type="term" value="F:metal ion binding"/>
    <property type="evidence" value="ECO:0007669"/>
    <property type="project" value="UniProtKB-KW"/>
</dbReference>
<keyword evidence="4" id="KW-0464">Manganese</keyword>
<dbReference type="AlphaFoldDB" id="A0A6A6CZ45"/>
<accession>A0A6A6CZ45</accession>
<keyword evidence="3" id="KW-0378">Hydrolase</keyword>
<dbReference type="InterPro" id="IPR038222">
    <property type="entry name" value="DHHA2_dom_sf"/>
</dbReference>
<dbReference type="RefSeq" id="XP_033672051.1">
    <property type="nucleotide sequence ID" value="XM_033804800.1"/>
</dbReference>
<dbReference type="GO" id="GO:0004309">
    <property type="term" value="F:exopolyphosphatase activity"/>
    <property type="evidence" value="ECO:0007669"/>
    <property type="project" value="TreeGrafter"/>
</dbReference>
<evidence type="ECO:0000313" key="6">
    <source>
        <dbReference type="EMBL" id="KAF2171162.1"/>
    </source>
</evidence>
<dbReference type="InterPro" id="IPR004097">
    <property type="entry name" value="DHHA2"/>
</dbReference>
<proteinExistence type="predicted"/>
<dbReference type="Pfam" id="PF02833">
    <property type="entry name" value="DHHA2"/>
    <property type="match status" value="1"/>
</dbReference>
<dbReference type="GeneID" id="54558072"/>
<dbReference type="InterPro" id="IPR001667">
    <property type="entry name" value="DDH_dom"/>
</dbReference>
<dbReference type="SUPFAM" id="SSF64182">
    <property type="entry name" value="DHH phosphoesterases"/>
    <property type="match status" value="1"/>
</dbReference>
<evidence type="ECO:0000259" key="5">
    <source>
        <dbReference type="SMART" id="SM01131"/>
    </source>
</evidence>
<dbReference type="Gene3D" id="3.10.310.20">
    <property type="entry name" value="DHHA2 domain"/>
    <property type="match status" value="1"/>
</dbReference>
<evidence type="ECO:0000256" key="4">
    <source>
        <dbReference type="ARBA" id="ARBA00023211"/>
    </source>
</evidence>
<keyword evidence="2" id="KW-0479">Metal-binding</keyword>
<dbReference type="OrthoDB" id="374045at2759"/>
<comment type="cofactor">
    <cofactor evidence="1">
        <name>Mn(2+)</name>
        <dbReference type="ChEBI" id="CHEBI:29035"/>
    </cofactor>
</comment>
<dbReference type="SMART" id="SM01131">
    <property type="entry name" value="DHHA2"/>
    <property type="match status" value="1"/>
</dbReference>
<evidence type="ECO:0000313" key="7">
    <source>
        <dbReference type="Proteomes" id="UP000799537"/>
    </source>
</evidence>
<gene>
    <name evidence="6" type="ORF">M409DRAFT_19133</name>
</gene>
<reference evidence="6" key="1">
    <citation type="journal article" date="2020" name="Stud. Mycol.">
        <title>101 Dothideomycetes genomes: a test case for predicting lifestyles and emergence of pathogens.</title>
        <authorList>
            <person name="Haridas S."/>
            <person name="Albert R."/>
            <person name="Binder M."/>
            <person name="Bloem J."/>
            <person name="Labutti K."/>
            <person name="Salamov A."/>
            <person name="Andreopoulos B."/>
            <person name="Baker S."/>
            <person name="Barry K."/>
            <person name="Bills G."/>
            <person name="Bluhm B."/>
            <person name="Cannon C."/>
            <person name="Castanera R."/>
            <person name="Culley D."/>
            <person name="Daum C."/>
            <person name="Ezra D."/>
            <person name="Gonzalez J."/>
            <person name="Henrissat B."/>
            <person name="Kuo A."/>
            <person name="Liang C."/>
            <person name="Lipzen A."/>
            <person name="Lutzoni F."/>
            <person name="Magnuson J."/>
            <person name="Mondo S."/>
            <person name="Nolan M."/>
            <person name="Ohm R."/>
            <person name="Pangilinan J."/>
            <person name="Park H.-J."/>
            <person name="Ramirez L."/>
            <person name="Alfaro M."/>
            <person name="Sun H."/>
            <person name="Tritt A."/>
            <person name="Yoshinaga Y."/>
            <person name="Zwiers L.-H."/>
            <person name="Turgeon B."/>
            <person name="Goodwin S."/>
            <person name="Spatafora J."/>
            <person name="Crous P."/>
            <person name="Grigoriev I."/>
        </authorList>
    </citation>
    <scope>NUCLEOTIDE SEQUENCE</scope>
    <source>
        <strain evidence="6">ATCC 36951</strain>
    </source>
</reference>
<dbReference type="Pfam" id="PF01368">
    <property type="entry name" value="DHH"/>
    <property type="match status" value="1"/>
</dbReference>
<protein>
    <recommendedName>
        <fullName evidence="5">DHHA2 domain-containing protein</fullName>
    </recommendedName>
</protein>
<dbReference type="EMBL" id="ML993584">
    <property type="protein sequence ID" value="KAF2171162.1"/>
    <property type="molecule type" value="Genomic_DNA"/>
</dbReference>
<name>A0A6A6CZ45_ZASCE</name>
<dbReference type="Gene3D" id="3.90.1640.10">
    <property type="entry name" value="inorganic pyrophosphatase (n-terminal core)"/>
    <property type="match status" value="1"/>
</dbReference>
<dbReference type="PANTHER" id="PTHR12112">
    <property type="entry name" value="BNIP - RELATED"/>
    <property type="match status" value="1"/>
</dbReference>
<sequence>MSRLSIRAYLAAAKRHLQKVLKEQSHASFVIGNESADLDSITCALVYSYILSEKLEAKKSGKYVIPVTNIPASELRLRPELKALLKHADIKLQELITLDDLEEEPLPKDKTDWTLVDHNALQGELGELYHSRVIGAIDHHVDEGTVSKDAEPRVITKAGSCNSLMINYIRDTWQKISDSAMTVGAAHPQNNETLVDDFAYTSTWDAQAAKLALGSVLIDTVNMKAEHKVTEHDKKAVRFLEAKINISKLGKDYDRDTFFTEVNEAKKDLDELTVEEILRKDYKQWTEGDLTLGISSSVKSIEYLADKEKDFESTLKKYAKSRGLQLFAIGPSYSDSGNFKRELLLMAFNGKAKEAAEKFVKLGKEELQLVDAKHSPLKDDKEVTFQHFWDQKNLDASRKRIAPLLREAMGADKEKL</sequence>
<feature type="domain" description="DHHA2" evidence="5">
    <location>
        <begin position="259"/>
        <end position="409"/>
    </location>
</feature>
<evidence type="ECO:0000256" key="2">
    <source>
        <dbReference type="ARBA" id="ARBA00022723"/>
    </source>
</evidence>
<keyword evidence="7" id="KW-1185">Reference proteome</keyword>
<dbReference type="PANTHER" id="PTHR12112:SF39">
    <property type="entry name" value="EG:152A3.5 PROTEIN (FBGN0003116_PN PROTEIN)"/>
    <property type="match status" value="1"/>
</dbReference>
<evidence type="ECO:0000256" key="3">
    <source>
        <dbReference type="ARBA" id="ARBA00022801"/>
    </source>
</evidence>
<dbReference type="GO" id="GO:0005737">
    <property type="term" value="C:cytoplasm"/>
    <property type="evidence" value="ECO:0007669"/>
    <property type="project" value="InterPro"/>
</dbReference>